<keyword evidence="2" id="KW-1185">Reference proteome</keyword>
<name>A0A0E0AR07_9ORYZ</name>
<protein>
    <submittedName>
        <fullName evidence="1">Uncharacterized protein</fullName>
    </submittedName>
</protein>
<accession>A0A0E0AR07</accession>
<reference evidence="1" key="1">
    <citation type="submission" date="2015-04" db="UniProtKB">
        <authorList>
            <consortium name="EnsemblPlants"/>
        </authorList>
    </citation>
    <scope>IDENTIFICATION</scope>
</reference>
<organism evidence="1">
    <name type="scientific">Oryza glumipatula</name>
    <dbReference type="NCBI Taxonomy" id="40148"/>
    <lineage>
        <taxon>Eukaryota</taxon>
        <taxon>Viridiplantae</taxon>
        <taxon>Streptophyta</taxon>
        <taxon>Embryophyta</taxon>
        <taxon>Tracheophyta</taxon>
        <taxon>Spermatophyta</taxon>
        <taxon>Magnoliopsida</taxon>
        <taxon>Liliopsida</taxon>
        <taxon>Poales</taxon>
        <taxon>Poaceae</taxon>
        <taxon>BOP clade</taxon>
        <taxon>Oryzoideae</taxon>
        <taxon>Oryzeae</taxon>
        <taxon>Oryzinae</taxon>
        <taxon>Oryza</taxon>
    </lineage>
</organism>
<dbReference type="Proteomes" id="UP000026961">
    <property type="component" value="Chromosome 8"/>
</dbReference>
<dbReference type="HOGENOM" id="CLU_2137500_0_0_1"/>
<proteinExistence type="predicted"/>
<reference evidence="1" key="2">
    <citation type="submission" date="2018-05" db="EMBL/GenBank/DDBJ databases">
        <title>OgluRS3 (Oryza glumaepatula Reference Sequence Version 3).</title>
        <authorList>
            <person name="Zhang J."/>
            <person name="Kudrna D."/>
            <person name="Lee S."/>
            <person name="Talag J."/>
            <person name="Welchert J."/>
            <person name="Wing R.A."/>
        </authorList>
    </citation>
    <scope>NUCLEOTIDE SEQUENCE [LARGE SCALE GENOMIC DNA]</scope>
</reference>
<dbReference type="Gramene" id="OGLUM08G03470.1">
    <property type="protein sequence ID" value="OGLUM08G03470.1"/>
    <property type="gene ID" value="OGLUM08G03470"/>
</dbReference>
<dbReference type="AlphaFoldDB" id="A0A0E0AR07"/>
<dbReference type="EnsemblPlants" id="OGLUM08G03470.1">
    <property type="protein sequence ID" value="OGLUM08G03470.1"/>
    <property type="gene ID" value="OGLUM08G03470"/>
</dbReference>
<sequence length="140" mass="16655">MTLYDRNSRRVMFRRINIQTVHPMDFRMMQMAFGNHKDDESNEASLQLGVADKPQDEMLRGVELKCLPPYDLLDIFFGERRLLEIEAERRWADWFIIYLMKGCQVWMAQSFINCNVTEVKVSISCYCQDLRLISVYMNVI</sequence>
<evidence type="ECO:0000313" key="2">
    <source>
        <dbReference type="Proteomes" id="UP000026961"/>
    </source>
</evidence>
<evidence type="ECO:0000313" key="1">
    <source>
        <dbReference type="EnsemblPlants" id="OGLUM08G03470.1"/>
    </source>
</evidence>